<keyword evidence="5" id="KW-0046">Antibiotic resistance</keyword>
<feature type="transmembrane region" description="Helical" evidence="6">
    <location>
        <begin position="73"/>
        <end position="96"/>
    </location>
</feature>
<evidence type="ECO:0000256" key="6">
    <source>
        <dbReference type="RuleBase" id="RU361157"/>
    </source>
</evidence>
<accession>A0ABW4G8U8</accession>
<evidence type="ECO:0000256" key="4">
    <source>
        <dbReference type="ARBA" id="ARBA00023136"/>
    </source>
</evidence>
<proteinExistence type="inferred from homology"/>
<feature type="transmembrane region" description="Helical" evidence="6">
    <location>
        <begin position="154"/>
        <end position="176"/>
    </location>
</feature>
<keyword evidence="6" id="KW-1003">Cell membrane</keyword>
<keyword evidence="6" id="KW-0813">Transport</keyword>
<comment type="similarity">
    <text evidence="6">Belongs to the ABC-2 integral membrane protein family.</text>
</comment>
<dbReference type="InterPro" id="IPR051784">
    <property type="entry name" value="Nod_factor_ABC_transporter"/>
</dbReference>
<sequence length="272" mass="29045">MTASASLTPSSRLLHRLLWEARAAHVVWRRELLHSVRNPARLLMALVQPVVYLLVFGIGFAAMLPIHGGYLTYLFPGVLMMTVQAPAIAIGSSIAVDREAGFLREMLVAPVHRVSLLAGRCAGGSTVATFQGVLVLGLAGVAHIPYTPELMIELVAEMALLAFTMTAFVTLLAVVIAPAPTFHAVIGFTLTPMTFLSGALFPMGGLPGWLTALMVANPLTYVVDLLRRTIAPYLAPQEPAAVHSPVLMELTVTAAVGLLSLLLAARRLSRPR</sequence>
<dbReference type="PIRSF" id="PIRSF006648">
    <property type="entry name" value="DrrB"/>
    <property type="match status" value="1"/>
</dbReference>
<dbReference type="RefSeq" id="WP_308127215.1">
    <property type="nucleotide sequence ID" value="NZ_JAHKRM010000016.1"/>
</dbReference>
<evidence type="ECO:0000313" key="9">
    <source>
        <dbReference type="Proteomes" id="UP001597097"/>
    </source>
</evidence>
<dbReference type="PRINTS" id="PR00164">
    <property type="entry name" value="ABC2TRNSPORT"/>
</dbReference>
<feature type="transmembrane region" description="Helical" evidence="6">
    <location>
        <begin position="246"/>
        <end position="265"/>
    </location>
</feature>
<evidence type="ECO:0000256" key="5">
    <source>
        <dbReference type="ARBA" id="ARBA00023251"/>
    </source>
</evidence>
<keyword evidence="3 6" id="KW-1133">Transmembrane helix</keyword>
<evidence type="ECO:0000256" key="3">
    <source>
        <dbReference type="ARBA" id="ARBA00022989"/>
    </source>
</evidence>
<feature type="domain" description="ABC transmembrane type-2" evidence="7">
    <location>
        <begin position="40"/>
        <end position="271"/>
    </location>
</feature>
<dbReference type="InterPro" id="IPR013525">
    <property type="entry name" value="ABC2_TM"/>
</dbReference>
<comment type="subcellular location">
    <subcellularLocation>
        <location evidence="6">Cell membrane</location>
        <topology evidence="6">Multi-pass membrane protein</topology>
    </subcellularLocation>
    <subcellularLocation>
        <location evidence="1">Membrane</location>
        <topology evidence="1">Multi-pass membrane protein</topology>
    </subcellularLocation>
</comment>
<gene>
    <name evidence="8" type="ORF">ACFSJ0_19140</name>
</gene>
<dbReference type="PANTHER" id="PTHR43229">
    <property type="entry name" value="NODULATION PROTEIN J"/>
    <property type="match status" value="1"/>
</dbReference>
<name>A0ABW4G8U8_9ACTN</name>
<organism evidence="8 9">
    <name type="scientific">Nonomuraea guangzhouensis</name>
    <dbReference type="NCBI Taxonomy" id="1291555"/>
    <lineage>
        <taxon>Bacteria</taxon>
        <taxon>Bacillati</taxon>
        <taxon>Actinomycetota</taxon>
        <taxon>Actinomycetes</taxon>
        <taxon>Streptosporangiales</taxon>
        <taxon>Streptosporangiaceae</taxon>
        <taxon>Nonomuraea</taxon>
    </lineage>
</organism>
<keyword evidence="2 6" id="KW-0812">Transmembrane</keyword>
<protein>
    <recommendedName>
        <fullName evidence="6">Transport permease protein</fullName>
    </recommendedName>
</protein>
<feature type="transmembrane region" description="Helical" evidence="6">
    <location>
        <begin position="116"/>
        <end position="142"/>
    </location>
</feature>
<dbReference type="PANTHER" id="PTHR43229:SF2">
    <property type="entry name" value="NODULATION PROTEIN J"/>
    <property type="match status" value="1"/>
</dbReference>
<evidence type="ECO:0000259" key="7">
    <source>
        <dbReference type="PROSITE" id="PS51012"/>
    </source>
</evidence>
<dbReference type="EMBL" id="JBHUCM010000016">
    <property type="protein sequence ID" value="MFD1539180.1"/>
    <property type="molecule type" value="Genomic_DNA"/>
</dbReference>
<feature type="transmembrane region" description="Helical" evidence="6">
    <location>
        <begin position="42"/>
        <end position="66"/>
    </location>
</feature>
<dbReference type="Pfam" id="PF01061">
    <property type="entry name" value="ABC2_membrane"/>
    <property type="match status" value="1"/>
</dbReference>
<comment type="caution">
    <text evidence="8">The sequence shown here is derived from an EMBL/GenBank/DDBJ whole genome shotgun (WGS) entry which is preliminary data.</text>
</comment>
<evidence type="ECO:0000256" key="1">
    <source>
        <dbReference type="ARBA" id="ARBA00004141"/>
    </source>
</evidence>
<dbReference type="Proteomes" id="UP001597097">
    <property type="component" value="Unassembled WGS sequence"/>
</dbReference>
<dbReference type="InterPro" id="IPR000412">
    <property type="entry name" value="ABC_2_transport"/>
</dbReference>
<reference evidence="9" key="1">
    <citation type="journal article" date="2019" name="Int. J. Syst. Evol. Microbiol.">
        <title>The Global Catalogue of Microorganisms (GCM) 10K type strain sequencing project: providing services to taxonomists for standard genome sequencing and annotation.</title>
        <authorList>
            <consortium name="The Broad Institute Genomics Platform"/>
            <consortium name="The Broad Institute Genome Sequencing Center for Infectious Disease"/>
            <person name="Wu L."/>
            <person name="Ma J."/>
        </authorList>
    </citation>
    <scope>NUCLEOTIDE SEQUENCE [LARGE SCALE GENOMIC DNA]</scope>
    <source>
        <strain evidence="9">CGMCC 1.15399</strain>
    </source>
</reference>
<evidence type="ECO:0000256" key="2">
    <source>
        <dbReference type="ARBA" id="ARBA00022692"/>
    </source>
</evidence>
<dbReference type="PROSITE" id="PS51012">
    <property type="entry name" value="ABC_TM2"/>
    <property type="match status" value="1"/>
</dbReference>
<keyword evidence="4 6" id="KW-0472">Membrane</keyword>
<keyword evidence="9" id="KW-1185">Reference proteome</keyword>
<dbReference type="InterPro" id="IPR047817">
    <property type="entry name" value="ABC2_TM_bact-type"/>
</dbReference>
<feature type="transmembrane region" description="Helical" evidence="6">
    <location>
        <begin position="182"/>
        <end position="201"/>
    </location>
</feature>
<evidence type="ECO:0000313" key="8">
    <source>
        <dbReference type="EMBL" id="MFD1539180.1"/>
    </source>
</evidence>